<comment type="caution">
    <text evidence="2">The sequence shown here is derived from an EMBL/GenBank/DDBJ whole genome shotgun (WGS) entry which is preliminary data.</text>
</comment>
<proteinExistence type="predicted"/>
<reference evidence="2 3" key="1">
    <citation type="journal article" date="2016" name="Nat. Commun.">
        <title>Thousands of microbial genomes shed light on interconnected biogeochemical processes in an aquifer system.</title>
        <authorList>
            <person name="Anantharaman K."/>
            <person name="Brown C.T."/>
            <person name="Hug L.A."/>
            <person name="Sharon I."/>
            <person name="Castelle C.J."/>
            <person name="Probst A.J."/>
            <person name="Thomas B.C."/>
            <person name="Singh A."/>
            <person name="Wilkins M.J."/>
            <person name="Karaoz U."/>
            <person name="Brodie E.L."/>
            <person name="Williams K.H."/>
            <person name="Hubbard S.S."/>
            <person name="Banfield J.F."/>
        </authorList>
    </citation>
    <scope>NUCLEOTIDE SEQUENCE [LARGE SCALE GENOMIC DNA]</scope>
</reference>
<protein>
    <recommendedName>
        <fullName evidence="1">PIN domain-containing protein</fullName>
    </recommendedName>
</protein>
<dbReference type="STRING" id="1802596.A2Z11_03575"/>
<evidence type="ECO:0000259" key="1">
    <source>
        <dbReference type="SMART" id="SM00670"/>
    </source>
</evidence>
<dbReference type="InterPro" id="IPR002716">
    <property type="entry name" value="PIN_dom"/>
</dbReference>
<dbReference type="AlphaFoldDB" id="A0A1G1WCQ6"/>
<dbReference type="Pfam" id="PF01850">
    <property type="entry name" value="PIN"/>
    <property type="match status" value="1"/>
</dbReference>
<feature type="domain" description="PIN" evidence="1">
    <location>
        <begin position="2"/>
        <end position="125"/>
    </location>
</feature>
<dbReference type="Gene3D" id="3.40.50.1010">
    <property type="entry name" value="5'-nuclease"/>
    <property type="match status" value="1"/>
</dbReference>
<dbReference type="Proteomes" id="UP000176389">
    <property type="component" value="Unassembled WGS sequence"/>
</dbReference>
<evidence type="ECO:0000313" key="3">
    <source>
        <dbReference type="Proteomes" id="UP000176389"/>
    </source>
</evidence>
<dbReference type="SUPFAM" id="SSF88723">
    <property type="entry name" value="PIN domain-like"/>
    <property type="match status" value="1"/>
</dbReference>
<dbReference type="EMBL" id="MHCS01000045">
    <property type="protein sequence ID" value="OGY25482.1"/>
    <property type="molecule type" value="Genomic_DNA"/>
</dbReference>
<dbReference type="PANTHER" id="PTHR39664">
    <property type="match status" value="1"/>
</dbReference>
<organism evidence="2 3">
    <name type="scientific">Candidatus Woykebacteria bacterium RBG_16_43_9</name>
    <dbReference type="NCBI Taxonomy" id="1802596"/>
    <lineage>
        <taxon>Bacteria</taxon>
        <taxon>Candidatus Woykeibacteriota</taxon>
    </lineage>
</organism>
<dbReference type="InterPro" id="IPR029060">
    <property type="entry name" value="PIN-like_dom_sf"/>
</dbReference>
<dbReference type="SMART" id="SM00670">
    <property type="entry name" value="PINc"/>
    <property type="match status" value="1"/>
</dbReference>
<sequence>MTRLIADTNVFLRFILKDNPKQYEDARKLFTSAKENKVELLVPQIVIFEIAFALEKYYQFAKDQIIDRLRALLSAGYLKIQDRDIFKRALDFYQSQNTSFVDCFLIAKAEGSQANIFTFDKNLNRFLKG</sequence>
<gene>
    <name evidence="2" type="ORF">A2Z11_03575</name>
</gene>
<evidence type="ECO:0000313" key="2">
    <source>
        <dbReference type="EMBL" id="OGY25482.1"/>
    </source>
</evidence>
<dbReference type="PANTHER" id="PTHR39664:SF2">
    <property type="entry name" value="NUCLEIC ACID-BINDING PROTEIN, CONTAINING PIN DOMAIN-RELATED"/>
    <property type="match status" value="1"/>
</dbReference>
<name>A0A1G1WCQ6_9BACT</name>
<accession>A0A1G1WCQ6</accession>